<evidence type="ECO:0000313" key="12">
    <source>
        <dbReference type="Proteomes" id="UP000182998"/>
    </source>
</evidence>
<dbReference type="Gene3D" id="1.20.1250.20">
    <property type="entry name" value="MFS general substrate transporter like domains"/>
    <property type="match status" value="2"/>
</dbReference>
<dbReference type="AlphaFoldDB" id="A0A098GGF6"/>
<keyword evidence="2" id="KW-0813">Transport</keyword>
<dbReference type="EMBL" id="FMVN01000008">
    <property type="protein sequence ID" value="SCY45565.1"/>
    <property type="molecule type" value="Genomic_DNA"/>
</dbReference>
<evidence type="ECO:0000313" key="10">
    <source>
        <dbReference type="EMBL" id="SCY45565.1"/>
    </source>
</evidence>
<dbReference type="Pfam" id="PF00083">
    <property type="entry name" value="Sugar_tr"/>
    <property type="match status" value="1"/>
</dbReference>
<dbReference type="FunFam" id="1.20.1250.20:FF:000001">
    <property type="entry name" value="Dicarboxylate MFS transporter"/>
    <property type="match status" value="1"/>
</dbReference>
<dbReference type="PANTHER" id="PTHR43045:SF1">
    <property type="entry name" value="SHIKIMATE TRANSPORTER"/>
    <property type="match status" value="1"/>
</dbReference>
<dbReference type="GO" id="GO:0022857">
    <property type="term" value="F:transmembrane transporter activity"/>
    <property type="evidence" value="ECO:0007669"/>
    <property type="project" value="InterPro"/>
</dbReference>
<keyword evidence="3" id="KW-1003">Cell membrane</keyword>
<dbReference type="Pfam" id="PF07690">
    <property type="entry name" value="MFS_1"/>
    <property type="match status" value="1"/>
</dbReference>
<organism evidence="9 11">
    <name type="scientific">Legionella micdadei</name>
    <name type="common">Tatlockia micdadei</name>
    <dbReference type="NCBI Taxonomy" id="451"/>
    <lineage>
        <taxon>Bacteria</taxon>
        <taxon>Pseudomonadati</taxon>
        <taxon>Pseudomonadota</taxon>
        <taxon>Gammaproteobacteria</taxon>
        <taxon>Legionellales</taxon>
        <taxon>Legionellaceae</taxon>
        <taxon>Legionella</taxon>
    </lineage>
</organism>
<keyword evidence="12" id="KW-1185">Reference proteome</keyword>
<dbReference type="HOGENOM" id="CLU_001265_39_5_6"/>
<gene>
    <name evidence="9" type="primary">shiA</name>
    <name evidence="9" type="ORF">LMI_2273</name>
    <name evidence="10" type="ORF">SAMN02982997_01750</name>
</gene>
<dbReference type="STRING" id="451.B6N58_04795"/>
<dbReference type="RefSeq" id="WP_045099763.1">
    <property type="nucleotide sequence ID" value="NZ_CP020614.1"/>
</dbReference>
<feature type="transmembrane region" description="Helical" evidence="7">
    <location>
        <begin position="308"/>
        <end position="327"/>
    </location>
</feature>
<dbReference type="InterPro" id="IPR020846">
    <property type="entry name" value="MFS_dom"/>
</dbReference>
<evidence type="ECO:0000256" key="7">
    <source>
        <dbReference type="SAM" id="Phobius"/>
    </source>
</evidence>
<reference evidence="11" key="1">
    <citation type="submission" date="2014-09" db="EMBL/GenBank/DDBJ databases">
        <authorList>
            <person name="Gomez-Valero L."/>
        </authorList>
    </citation>
    <scope>NUCLEOTIDE SEQUENCE [LARGE SCALE GENOMIC DNA]</scope>
    <source>
        <strain evidence="11">ATCC33218</strain>
    </source>
</reference>
<feature type="transmembrane region" description="Helical" evidence="7">
    <location>
        <begin position="278"/>
        <end position="296"/>
    </location>
</feature>
<keyword evidence="6 7" id="KW-0472">Membrane</keyword>
<dbReference type="InterPro" id="IPR011701">
    <property type="entry name" value="MFS"/>
</dbReference>
<evidence type="ECO:0000256" key="5">
    <source>
        <dbReference type="ARBA" id="ARBA00022989"/>
    </source>
</evidence>
<keyword evidence="5 7" id="KW-1133">Transmembrane helix</keyword>
<dbReference type="Proteomes" id="UP000182998">
    <property type="component" value="Unassembled WGS sequence"/>
</dbReference>
<dbReference type="PANTHER" id="PTHR43045">
    <property type="entry name" value="SHIKIMATE TRANSPORTER"/>
    <property type="match status" value="1"/>
</dbReference>
<evidence type="ECO:0000256" key="1">
    <source>
        <dbReference type="ARBA" id="ARBA00004651"/>
    </source>
</evidence>
<feature type="transmembrane region" description="Helical" evidence="7">
    <location>
        <begin position="113"/>
        <end position="133"/>
    </location>
</feature>
<dbReference type="KEGG" id="tmc:LMI_2273"/>
<reference evidence="10 12" key="3">
    <citation type="submission" date="2016-10" db="EMBL/GenBank/DDBJ databases">
        <authorList>
            <person name="Varghese N."/>
            <person name="Submissions S."/>
        </authorList>
    </citation>
    <scope>NUCLEOTIDE SEQUENCE [LARGE SCALE GENOMIC DNA]</scope>
    <source>
        <strain evidence="10 12">ATCC 33218</strain>
    </source>
</reference>
<evidence type="ECO:0000256" key="2">
    <source>
        <dbReference type="ARBA" id="ARBA00022448"/>
    </source>
</evidence>
<evidence type="ECO:0000256" key="6">
    <source>
        <dbReference type="ARBA" id="ARBA00023136"/>
    </source>
</evidence>
<name>A0A098GGF6_LEGMI</name>
<feature type="transmembrane region" description="Helical" evidence="7">
    <location>
        <begin position="373"/>
        <end position="396"/>
    </location>
</feature>
<dbReference type="InterPro" id="IPR036259">
    <property type="entry name" value="MFS_trans_sf"/>
</dbReference>
<evidence type="ECO:0000259" key="8">
    <source>
        <dbReference type="PROSITE" id="PS50850"/>
    </source>
</evidence>
<dbReference type="PATRIC" id="fig|451.8.peg.3009"/>
<feature type="transmembrane region" description="Helical" evidence="7">
    <location>
        <begin position="21"/>
        <end position="47"/>
    </location>
</feature>
<feature type="transmembrane region" description="Helical" evidence="7">
    <location>
        <begin position="242"/>
        <end position="266"/>
    </location>
</feature>
<dbReference type="CDD" id="cd17369">
    <property type="entry name" value="MFS_ShiA_like"/>
    <property type="match status" value="1"/>
</dbReference>
<dbReference type="GO" id="GO:0005886">
    <property type="term" value="C:plasma membrane"/>
    <property type="evidence" value="ECO:0007669"/>
    <property type="project" value="UniProtKB-SubCell"/>
</dbReference>
<proteinExistence type="predicted"/>
<evidence type="ECO:0000256" key="4">
    <source>
        <dbReference type="ARBA" id="ARBA00022692"/>
    </source>
</evidence>
<protein>
    <submittedName>
        <fullName evidence="10">Metabolite-proton symporter</fullName>
    </submittedName>
    <submittedName>
        <fullName evidence="9">Shikimate transporter</fullName>
    </submittedName>
</protein>
<dbReference type="PROSITE" id="PS50850">
    <property type="entry name" value="MFS"/>
    <property type="match status" value="1"/>
</dbReference>
<evidence type="ECO:0000313" key="11">
    <source>
        <dbReference type="Proteomes" id="UP000032414"/>
    </source>
</evidence>
<feature type="transmembrane region" description="Helical" evidence="7">
    <location>
        <begin position="154"/>
        <end position="176"/>
    </location>
</feature>
<reference evidence="9" key="2">
    <citation type="submission" date="2014-09" db="EMBL/GenBank/DDBJ databases">
        <authorList>
            <person name="GOMEZ-VALERO Laura"/>
        </authorList>
    </citation>
    <scope>NUCLEOTIDE SEQUENCE</scope>
    <source>
        <strain evidence="9">ATCC33218</strain>
    </source>
</reference>
<feature type="transmembrane region" description="Helical" evidence="7">
    <location>
        <begin position="402"/>
        <end position="423"/>
    </location>
</feature>
<feature type="domain" description="Major facilitator superfamily (MFS) profile" evidence="8">
    <location>
        <begin position="16"/>
        <end position="427"/>
    </location>
</feature>
<dbReference type="OrthoDB" id="3690818at2"/>
<evidence type="ECO:0000256" key="3">
    <source>
        <dbReference type="ARBA" id="ARBA00022475"/>
    </source>
</evidence>
<accession>A0A098GGF6</accession>
<feature type="transmembrane region" description="Helical" evidence="7">
    <location>
        <begin position="188"/>
        <end position="207"/>
    </location>
</feature>
<dbReference type="SUPFAM" id="SSF103473">
    <property type="entry name" value="MFS general substrate transporter"/>
    <property type="match status" value="1"/>
</dbReference>
<dbReference type="Proteomes" id="UP000032414">
    <property type="component" value="Chromosome I"/>
</dbReference>
<feature type="transmembrane region" description="Helical" evidence="7">
    <location>
        <begin position="333"/>
        <end position="353"/>
    </location>
</feature>
<keyword evidence="4 7" id="KW-0812">Transmembrane</keyword>
<dbReference type="InterPro" id="IPR005828">
    <property type="entry name" value="MFS_sugar_transport-like"/>
</dbReference>
<feature type="transmembrane region" description="Helical" evidence="7">
    <location>
        <begin position="89"/>
        <end position="107"/>
    </location>
</feature>
<feature type="transmembrane region" description="Helical" evidence="7">
    <location>
        <begin position="53"/>
        <end position="77"/>
    </location>
</feature>
<evidence type="ECO:0000313" key="9">
    <source>
        <dbReference type="EMBL" id="CEG61543.1"/>
    </source>
</evidence>
<sequence>MAIIRKDPKSKASRKIAIASFIGTTVEWYDFYLFGTASALFFNVLFFPKFSPYAGIMAAYATYAVGFFARPLGGIIFGHYGDRISRKKMLVVTLCLMGGSTFLIGLLPTYHTIGIFAPILLVLLRCLQGIAVGGEWGGAVVMSAEVSRKNERGFYASWPNSGAPFGLVISIAMFLIFSSLPREQFLLWGWRIPFLLSFVVVLLGLYLRLKIMDSKVFEAARKHKRFPKVPALEMLRSHFKNFILVIGARFVESASFYVMTVFVLSYGTIELQLPQKTLLYAVMMGAALEPFFIPYFGKLSDQIGRRPVYIAGALLMGLFAFPFFWLLQTKIPLLIYFALIFGMCIPHAAMHGVQGAFYTELFKTRIRYSGTAIAYQLSAALSGGLTPLIATGLVNWTHGKTWPVSVYLIVLALVTIVSVYLAVEKAQADISK</sequence>
<comment type="subcellular location">
    <subcellularLocation>
        <location evidence="1">Cell membrane</location>
        <topology evidence="1">Multi-pass membrane protein</topology>
    </subcellularLocation>
</comment>
<dbReference type="EMBL" id="LN614830">
    <property type="protein sequence ID" value="CEG61543.1"/>
    <property type="molecule type" value="Genomic_DNA"/>
</dbReference>